<keyword evidence="2 4" id="KW-0853">WD repeat</keyword>
<dbReference type="EMBL" id="CCKQ01003813">
    <property type="protein sequence ID" value="CDW74948.1"/>
    <property type="molecule type" value="Genomic_DNA"/>
</dbReference>
<feature type="repeat" description="WD" evidence="4">
    <location>
        <begin position="169"/>
        <end position="212"/>
    </location>
</feature>
<dbReference type="OrthoDB" id="7875889at2759"/>
<keyword evidence="3" id="KW-0677">Repeat</keyword>
<dbReference type="SUPFAM" id="SSF50978">
    <property type="entry name" value="WD40 repeat-like"/>
    <property type="match status" value="1"/>
</dbReference>
<dbReference type="InParanoid" id="A0A078A0H0"/>
<feature type="repeat" description="WD" evidence="4">
    <location>
        <begin position="126"/>
        <end position="158"/>
    </location>
</feature>
<dbReference type="Proteomes" id="UP000039865">
    <property type="component" value="Unassembled WGS sequence"/>
</dbReference>
<comment type="similarity">
    <text evidence="1">Belongs to the WD repeat G protein beta family. Ribosomal protein RACK1 subfamily.</text>
</comment>
<feature type="repeat" description="WD" evidence="4">
    <location>
        <begin position="50"/>
        <end position="73"/>
    </location>
</feature>
<accession>A0A078A0H0</accession>
<proteinExistence type="inferred from homology"/>
<dbReference type="AlphaFoldDB" id="A0A078A0H0"/>
<dbReference type="SMART" id="SM00320">
    <property type="entry name" value="WD40"/>
    <property type="match status" value="7"/>
</dbReference>
<dbReference type="PROSITE" id="PS50007">
    <property type="entry name" value="PIPLC_X_DOMAIN"/>
    <property type="match status" value="1"/>
</dbReference>
<protein>
    <submittedName>
        <fullName evidence="5">Guanine nucleotide-binding protein subunit beta-2-like 1</fullName>
    </submittedName>
</protein>
<dbReference type="GO" id="GO:0043022">
    <property type="term" value="F:ribosome binding"/>
    <property type="evidence" value="ECO:0007669"/>
    <property type="project" value="InterPro"/>
</dbReference>
<dbReference type="PRINTS" id="PR00320">
    <property type="entry name" value="GPROTEINBRPT"/>
</dbReference>
<feature type="repeat" description="WD" evidence="4">
    <location>
        <begin position="84"/>
        <end position="125"/>
    </location>
</feature>
<dbReference type="PROSITE" id="PS00678">
    <property type="entry name" value="WD_REPEATS_1"/>
    <property type="match status" value="3"/>
</dbReference>
<evidence type="ECO:0000313" key="5">
    <source>
        <dbReference type="EMBL" id="CDW74948.1"/>
    </source>
</evidence>
<evidence type="ECO:0000256" key="2">
    <source>
        <dbReference type="ARBA" id="ARBA00022574"/>
    </source>
</evidence>
<dbReference type="InterPro" id="IPR001680">
    <property type="entry name" value="WD40_rpt"/>
</dbReference>
<dbReference type="Pfam" id="PF00400">
    <property type="entry name" value="WD40"/>
    <property type="match status" value="7"/>
</dbReference>
<dbReference type="PROSITE" id="PS50082">
    <property type="entry name" value="WD_REPEATS_2"/>
    <property type="match status" value="5"/>
</dbReference>
<dbReference type="InterPro" id="IPR020472">
    <property type="entry name" value="WD40_PAC1"/>
</dbReference>
<evidence type="ECO:0000256" key="1">
    <source>
        <dbReference type="ARBA" id="ARBA00007253"/>
    </source>
</evidence>
<gene>
    <name evidence="5" type="primary">Contig6065.g6492</name>
    <name evidence="5" type="ORF">STYLEM_3932</name>
</gene>
<reference evidence="5 6" key="1">
    <citation type="submission" date="2014-06" db="EMBL/GenBank/DDBJ databases">
        <authorList>
            <person name="Swart Estienne"/>
        </authorList>
    </citation>
    <scope>NUCLEOTIDE SEQUENCE [LARGE SCALE GENOMIC DNA]</scope>
    <source>
        <strain evidence="5 6">130c</strain>
    </source>
</reference>
<dbReference type="FunFam" id="2.130.10.10:FF:000615">
    <property type="entry name" value="Receptor for activated C kinase 1"/>
    <property type="match status" value="1"/>
</dbReference>
<dbReference type="InterPro" id="IPR036322">
    <property type="entry name" value="WD40_repeat_dom_sf"/>
</dbReference>
<dbReference type="GO" id="GO:0045182">
    <property type="term" value="F:translation regulator activity"/>
    <property type="evidence" value="ECO:0007669"/>
    <property type="project" value="InterPro"/>
</dbReference>
<sequence length="343" mass="38649">MDSSSGKHQLEYKGYMKGMKNQSFISLGHNGWVTSMQVGEVTEGDQTKEFLISGARDRSIMIWDIQEKSQTDSDKEWGVPKKVLKGHSHFISDLTLSQDSRYCLTSSWDGTLRLWDLRKGQTIKRFVGHSRDVLAVAFSPDNRQIASGGRDKNLKIWNTVGECKFTVEQNAHTDWVSCVKFYQDTKNPIVVSASWDKTIKVWDNQTMTLKHTFVGHKSQINTLDMAPNASYLASGGKDGIAIIWNLVEGKFLGQKEVDCPINCVLFAPKNYWLVLGTDHGIKVWDLPSKEFVVDIKASPIDADKQKQNAPISCTSLAWNKSGNLLFAGFNDNYIRVYKIVAEK</sequence>
<keyword evidence="6" id="KW-1185">Reference proteome</keyword>
<evidence type="ECO:0000313" key="6">
    <source>
        <dbReference type="Proteomes" id="UP000039865"/>
    </source>
</evidence>
<name>A0A078A0H0_STYLE</name>
<dbReference type="InterPro" id="IPR045223">
    <property type="entry name" value="RACK1-like"/>
</dbReference>
<organism evidence="5 6">
    <name type="scientific">Stylonychia lemnae</name>
    <name type="common">Ciliate</name>
    <dbReference type="NCBI Taxonomy" id="5949"/>
    <lineage>
        <taxon>Eukaryota</taxon>
        <taxon>Sar</taxon>
        <taxon>Alveolata</taxon>
        <taxon>Ciliophora</taxon>
        <taxon>Intramacronucleata</taxon>
        <taxon>Spirotrichea</taxon>
        <taxon>Stichotrichia</taxon>
        <taxon>Sporadotrichida</taxon>
        <taxon>Oxytrichidae</taxon>
        <taxon>Stylonychinae</taxon>
        <taxon>Stylonychia</taxon>
    </lineage>
</organism>
<dbReference type="InterPro" id="IPR015943">
    <property type="entry name" value="WD40/YVTN_repeat-like_dom_sf"/>
</dbReference>
<dbReference type="FunCoup" id="A0A078A0H0">
    <property type="interactions" value="426"/>
</dbReference>
<feature type="repeat" description="WD" evidence="4">
    <location>
        <begin position="213"/>
        <end position="254"/>
    </location>
</feature>
<dbReference type="PANTHER" id="PTHR19868">
    <property type="entry name" value="RECEPTOR FOR ACTIVATED PROTEIN KINASE C RACK1"/>
    <property type="match status" value="1"/>
</dbReference>
<dbReference type="PROSITE" id="PS50294">
    <property type="entry name" value="WD_REPEATS_REGION"/>
    <property type="match status" value="4"/>
</dbReference>
<dbReference type="CDD" id="cd00200">
    <property type="entry name" value="WD40"/>
    <property type="match status" value="1"/>
</dbReference>
<evidence type="ECO:0000256" key="3">
    <source>
        <dbReference type="ARBA" id="ARBA00022737"/>
    </source>
</evidence>
<evidence type="ECO:0000256" key="4">
    <source>
        <dbReference type="PROSITE-ProRule" id="PRU00221"/>
    </source>
</evidence>
<dbReference type="OMA" id="NCKLKIN"/>
<dbReference type="InterPro" id="IPR019775">
    <property type="entry name" value="WD40_repeat_CS"/>
</dbReference>
<dbReference type="Gene3D" id="2.130.10.10">
    <property type="entry name" value="YVTN repeat-like/Quinoprotein amine dehydrogenase"/>
    <property type="match status" value="1"/>
</dbReference>